<proteinExistence type="predicted"/>
<name>A0A8K0DI70_IGNLU</name>
<evidence type="ECO:0000313" key="1">
    <source>
        <dbReference type="EMBL" id="KAF2904661.1"/>
    </source>
</evidence>
<keyword evidence="2" id="KW-1185">Reference proteome</keyword>
<accession>A0A8K0DI70</accession>
<comment type="caution">
    <text evidence="1">The sequence shown here is derived from an EMBL/GenBank/DDBJ whole genome shotgun (WGS) entry which is preliminary data.</text>
</comment>
<dbReference type="AlphaFoldDB" id="A0A8K0DI70"/>
<evidence type="ECO:0000313" key="2">
    <source>
        <dbReference type="Proteomes" id="UP000801492"/>
    </source>
</evidence>
<dbReference type="EMBL" id="VTPC01000715">
    <property type="protein sequence ID" value="KAF2904661.1"/>
    <property type="molecule type" value="Genomic_DNA"/>
</dbReference>
<reference evidence="1" key="1">
    <citation type="submission" date="2019-08" db="EMBL/GenBank/DDBJ databases">
        <title>The genome of the North American firefly Photinus pyralis.</title>
        <authorList>
            <consortium name="Photinus pyralis genome working group"/>
            <person name="Fallon T.R."/>
            <person name="Sander Lower S.E."/>
            <person name="Weng J.-K."/>
        </authorList>
    </citation>
    <scope>NUCLEOTIDE SEQUENCE</scope>
    <source>
        <strain evidence="1">TRF0915ILg1</strain>
        <tissue evidence="1">Whole body</tissue>
    </source>
</reference>
<dbReference type="Proteomes" id="UP000801492">
    <property type="component" value="Unassembled WGS sequence"/>
</dbReference>
<dbReference type="OrthoDB" id="6771747at2759"/>
<organism evidence="1 2">
    <name type="scientific">Ignelater luminosus</name>
    <name type="common">Cucubano</name>
    <name type="synonym">Pyrophorus luminosus</name>
    <dbReference type="NCBI Taxonomy" id="2038154"/>
    <lineage>
        <taxon>Eukaryota</taxon>
        <taxon>Metazoa</taxon>
        <taxon>Ecdysozoa</taxon>
        <taxon>Arthropoda</taxon>
        <taxon>Hexapoda</taxon>
        <taxon>Insecta</taxon>
        <taxon>Pterygota</taxon>
        <taxon>Neoptera</taxon>
        <taxon>Endopterygota</taxon>
        <taxon>Coleoptera</taxon>
        <taxon>Polyphaga</taxon>
        <taxon>Elateriformia</taxon>
        <taxon>Elateroidea</taxon>
        <taxon>Elateridae</taxon>
        <taxon>Agrypninae</taxon>
        <taxon>Pyrophorini</taxon>
        <taxon>Ignelater</taxon>
    </lineage>
</organism>
<sequence>MFCKEKKYVLEELTSKEELAIVIKDWAFNMKRKDGEDYQESVKIMYNSTAKQLQEMYYQKFNVKCNPFANFELSGARAARDSKRRNLQANATKKKVSSFALTTEELFKVVSIWDENTLKVCHESCFTLSETKLAKQIAAVYSTFWKNKIIWV</sequence>
<protein>
    <submittedName>
        <fullName evidence="1">Uncharacterized protein</fullName>
    </submittedName>
</protein>
<gene>
    <name evidence="1" type="ORF">ILUMI_01516</name>
</gene>